<dbReference type="Pfam" id="PF11218">
    <property type="entry name" value="DUF3011"/>
    <property type="match status" value="1"/>
</dbReference>
<gene>
    <name evidence="3" type="ORF">ACJMK2_024733</name>
</gene>
<comment type="caution">
    <text evidence="3">The sequence shown here is derived from an EMBL/GenBank/DDBJ whole genome shotgun (WGS) entry which is preliminary data.</text>
</comment>
<feature type="signal peptide" evidence="2">
    <location>
        <begin position="1"/>
        <end position="19"/>
    </location>
</feature>
<name>A0ABD3XG85_SINWO</name>
<organism evidence="3 4">
    <name type="scientific">Sinanodonta woodiana</name>
    <name type="common">Chinese pond mussel</name>
    <name type="synonym">Anodonta woodiana</name>
    <dbReference type="NCBI Taxonomy" id="1069815"/>
    <lineage>
        <taxon>Eukaryota</taxon>
        <taxon>Metazoa</taxon>
        <taxon>Spiralia</taxon>
        <taxon>Lophotrochozoa</taxon>
        <taxon>Mollusca</taxon>
        <taxon>Bivalvia</taxon>
        <taxon>Autobranchia</taxon>
        <taxon>Heteroconchia</taxon>
        <taxon>Palaeoheterodonta</taxon>
        <taxon>Unionida</taxon>
        <taxon>Unionoidea</taxon>
        <taxon>Unionidae</taxon>
        <taxon>Unioninae</taxon>
        <taxon>Sinanodonta</taxon>
    </lineage>
</organism>
<dbReference type="Proteomes" id="UP001634394">
    <property type="component" value="Unassembled WGS sequence"/>
</dbReference>
<reference evidence="3 4" key="1">
    <citation type="submission" date="2024-11" db="EMBL/GenBank/DDBJ databases">
        <title>Chromosome-level genome assembly of the freshwater bivalve Anodonta woodiana.</title>
        <authorList>
            <person name="Chen X."/>
        </authorList>
    </citation>
    <scope>NUCLEOTIDE SEQUENCE [LARGE SCALE GENOMIC DNA]</scope>
    <source>
        <strain evidence="3">MN2024</strain>
        <tissue evidence="3">Gills</tissue>
    </source>
</reference>
<dbReference type="EMBL" id="JBJQND010000002">
    <property type="protein sequence ID" value="KAL3884606.1"/>
    <property type="molecule type" value="Genomic_DNA"/>
</dbReference>
<keyword evidence="4" id="KW-1185">Reference proteome</keyword>
<keyword evidence="2" id="KW-0732">Signal</keyword>
<protein>
    <submittedName>
        <fullName evidence="3">Uncharacterized protein</fullName>
    </submittedName>
</protein>
<feature type="chain" id="PRO_5044875736" evidence="2">
    <location>
        <begin position="20"/>
        <end position="129"/>
    </location>
</feature>
<evidence type="ECO:0000313" key="3">
    <source>
        <dbReference type="EMBL" id="KAL3884606.1"/>
    </source>
</evidence>
<accession>A0ABD3XG85</accession>
<feature type="region of interest" description="Disordered" evidence="1">
    <location>
        <begin position="95"/>
        <end position="117"/>
    </location>
</feature>
<proteinExistence type="predicted"/>
<dbReference type="InterPro" id="IPR021381">
    <property type="entry name" value="DUF3011"/>
</dbReference>
<evidence type="ECO:0000256" key="1">
    <source>
        <dbReference type="SAM" id="MobiDB-lite"/>
    </source>
</evidence>
<evidence type="ECO:0000256" key="2">
    <source>
        <dbReference type="SAM" id="SignalP"/>
    </source>
</evidence>
<dbReference type="AlphaFoldDB" id="A0ABD3XG85"/>
<evidence type="ECO:0000313" key="4">
    <source>
        <dbReference type="Proteomes" id="UP001634394"/>
    </source>
</evidence>
<sequence length="129" mass="14419">MNAILHILGLFLLFLSSQAQDNCILVKCGSHGGEFRECKVPTDRTIADIYKEKEAKPYNCRGRNENWGFMNDYIWVVEQCRAHFRVCYSGSSSIPSSGGSSQFGAQTQTPPLPPGVGQQIQRIIDSMKF</sequence>